<feature type="chain" id="PRO_5035272314" evidence="2">
    <location>
        <begin position="22"/>
        <end position="129"/>
    </location>
</feature>
<sequence>MRVVLAAIFLLSAIFVYDALGRPEGAFSVNIHLVPAIVRGNCTAGQTWKPPNVKCAQCLCIANRFSRCVPEFGCKPLGTNGTTTTTAPGSPTTPTPTGSTQVTTATQASNLQDATQATEVPNPDGSGRQ</sequence>
<comment type="caution">
    <text evidence="3">The sequence shown here is derived from an EMBL/GenBank/DDBJ whole genome shotgun (WGS) entry which is preliminary data.</text>
</comment>
<evidence type="ECO:0000256" key="2">
    <source>
        <dbReference type="SAM" id="SignalP"/>
    </source>
</evidence>
<accession>A0A8J2P8X9</accession>
<evidence type="ECO:0000313" key="3">
    <source>
        <dbReference type="EMBL" id="CAG7785262.1"/>
    </source>
</evidence>
<feature type="signal peptide" evidence="2">
    <location>
        <begin position="1"/>
        <end position="21"/>
    </location>
</feature>
<evidence type="ECO:0000256" key="1">
    <source>
        <dbReference type="SAM" id="MobiDB-lite"/>
    </source>
</evidence>
<dbReference type="Proteomes" id="UP000708208">
    <property type="component" value="Unassembled WGS sequence"/>
</dbReference>
<keyword evidence="4" id="KW-1185">Reference proteome</keyword>
<proteinExistence type="predicted"/>
<keyword evidence="2" id="KW-0732">Signal</keyword>
<evidence type="ECO:0000313" key="4">
    <source>
        <dbReference type="Proteomes" id="UP000708208"/>
    </source>
</evidence>
<gene>
    <name evidence="3" type="ORF">AFUS01_LOCUS23895</name>
</gene>
<feature type="region of interest" description="Disordered" evidence="1">
    <location>
        <begin position="77"/>
        <end position="129"/>
    </location>
</feature>
<name>A0A8J2P8X9_9HEXA</name>
<dbReference type="EMBL" id="CAJVCH010292453">
    <property type="protein sequence ID" value="CAG7785262.1"/>
    <property type="molecule type" value="Genomic_DNA"/>
</dbReference>
<reference evidence="3" key="1">
    <citation type="submission" date="2021-06" db="EMBL/GenBank/DDBJ databases">
        <authorList>
            <person name="Hodson N. C."/>
            <person name="Mongue J. A."/>
            <person name="Jaron S. K."/>
        </authorList>
    </citation>
    <scope>NUCLEOTIDE SEQUENCE</scope>
</reference>
<feature type="compositionally biased region" description="Low complexity" evidence="1">
    <location>
        <begin position="78"/>
        <end position="110"/>
    </location>
</feature>
<protein>
    <submittedName>
        <fullName evidence="3">Uncharacterized protein</fullName>
    </submittedName>
</protein>
<organism evidence="3 4">
    <name type="scientific">Allacma fusca</name>
    <dbReference type="NCBI Taxonomy" id="39272"/>
    <lineage>
        <taxon>Eukaryota</taxon>
        <taxon>Metazoa</taxon>
        <taxon>Ecdysozoa</taxon>
        <taxon>Arthropoda</taxon>
        <taxon>Hexapoda</taxon>
        <taxon>Collembola</taxon>
        <taxon>Symphypleona</taxon>
        <taxon>Sminthuridae</taxon>
        <taxon>Allacma</taxon>
    </lineage>
</organism>
<dbReference type="AlphaFoldDB" id="A0A8J2P8X9"/>